<dbReference type="Proteomes" id="UP000662200">
    <property type="component" value="Unassembled WGS sequence"/>
</dbReference>
<dbReference type="InterPro" id="IPR011990">
    <property type="entry name" value="TPR-like_helical_dom_sf"/>
</dbReference>
<reference evidence="5" key="1">
    <citation type="journal article" date="2014" name="Int. J. Syst. Evol. Microbiol.">
        <title>Complete genome sequence of Corynebacterium casei LMG S-19264T (=DSM 44701T), isolated from a smear-ripened cheese.</title>
        <authorList>
            <consortium name="US DOE Joint Genome Institute (JGI-PGF)"/>
            <person name="Walter F."/>
            <person name="Albersmeier A."/>
            <person name="Kalinowski J."/>
            <person name="Ruckert C."/>
        </authorList>
    </citation>
    <scope>NUCLEOTIDE SEQUENCE</scope>
    <source>
        <strain evidence="5">JCM 3091</strain>
    </source>
</reference>
<evidence type="ECO:0000256" key="2">
    <source>
        <dbReference type="ARBA" id="ARBA00023326"/>
    </source>
</evidence>
<name>A0A8J3BQ95_9ACTN</name>
<dbReference type="CDD" id="cd00063">
    <property type="entry name" value="FN3"/>
    <property type="match status" value="1"/>
</dbReference>
<evidence type="ECO:0000313" key="5">
    <source>
        <dbReference type="EMBL" id="GGK39960.1"/>
    </source>
</evidence>
<dbReference type="Gene3D" id="1.25.40.10">
    <property type="entry name" value="Tetratricopeptide repeat domain"/>
    <property type="match status" value="1"/>
</dbReference>
<evidence type="ECO:0000256" key="3">
    <source>
        <dbReference type="SAM" id="MobiDB-lite"/>
    </source>
</evidence>
<dbReference type="InterPro" id="IPR003961">
    <property type="entry name" value="FN3_dom"/>
</dbReference>
<dbReference type="Gene3D" id="2.60.40.10">
    <property type="entry name" value="Immunoglobulins"/>
    <property type="match status" value="1"/>
</dbReference>
<gene>
    <name evidence="5" type="ORF">GCM10010124_35790</name>
</gene>
<proteinExistence type="predicted"/>
<feature type="compositionally biased region" description="Low complexity" evidence="3">
    <location>
        <begin position="223"/>
        <end position="238"/>
    </location>
</feature>
<comment type="caution">
    <text evidence="5">The sequence shown here is derived from an EMBL/GenBank/DDBJ whole genome shotgun (WGS) entry which is preliminary data.</text>
</comment>
<feature type="compositionally biased region" description="Basic and acidic residues" evidence="3">
    <location>
        <begin position="209"/>
        <end position="222"/>
    </location>
</feature>
<keyword evidence="2" id="KW-0119">Carbohydrate metabolism</keyword>
<feature type="domain" description="Fibronectin type-III" evidence="4">
    <location>
        <begin position="257"/>
        <end position="348"/>
    </location>
</feature>
<evidence type="ECO:0000259" key="4">
    <source>
        <dbReference type="PROSITE" id="PS50853"/>
    </source>
</evidence>
<keyword evidence="2" id="KW-0624">Polysaccharide degradation</keyword>
<organism evidence="5 6">
    <name type="scientific">Pilimelia terevasa</name>
    <dbReference type="NCBI Taxonomy" id="53372"/>
    <lineage>
        <taxon>Bacteria</taxon>
        <taxon>Bacillati</taxon>
        <taxon>Actinomycetota</taxon>
        <taxon>Actinomycetes</taxon>
        <taxon>Micromonosporales</taxon>
        <taxon>Micromonosporaceae</taxon>
        <taxon>Pilimelia</taxon>
    </lineage>
</organism>
<dbReference type="EMBL" id="BMQC01000016">
    <property type="protein sequence ID" value="GGK39960.1"/>
    <property type="molecule type" value="Genomic_DNA"/>
</dbReference>
<dbReference type="SUPFAM" id="SSF49265">
    <property type="entry name" value="Fibronectin type III"/>
    <property type="match status" value="1"/>
</dbReference>
<keyword evidence="1" id="KW-0378">Hydrolase</keyword>
<keyword evidence="1" id="KW-0326">Glycosidase</keyword>
<dbReference type="RefSeq" id="WP_189115504.1">
    <property type="nucleotide sequence ID" value="NZ_BMQC01000016.1"/>
</dbReference>
<dbReference type="InterPro" id="IPR013783">
    <property type="entry name" value="Ig-like_fold"/>
</dbReference>
<dbReference type="InterPro" id="IPR036116">
    <property type="entry name" value="FN3_sf"/>
</dbReference>
<reference evidence="5" key="2">
    <citation type="submission" date="2020-09" db="EMBL/GenBank/DDBJ databases">
        <authorList>
            <person name="Sun Q."/>
            <person name="Ohkuma M."/>
        </authorList>
    </citation>
    <scope>NUCLEOTIDE SEQUENCE</scope>
    <source>
        <strain evidence="5">JCM 3091</strain>
    </source>
</reference>
<keyword evidence="6" id="KW-1185">Reference proteome</keyword>
<dbReference type="PROSITE" id="PS50853">
    <property type="entry name" value="FN3"/>
    <property type="match status" value="1"/>
</dbReference>
<protein>
    <recommendedName>
        <fullName evidence="4">Fibronectin type-III domain-containing protein</fullName>
    </recommendedName>
</protein>
<feature type="compositionally biased region" description="Gly residues" evidence="3">
    <location>
        <begin position="239"/>
        <end position="252"/>
    </location>
</feature>
<dbReference type="SMART" id="SM00060">
    <property type="entry name" value="FN3"/>
    <property type="match status" value="1"/>
</dbReference>
<accession>A0A8J3BQ95</accession>
<evidence type="ECO:0000256" key="1">
    <source>
        <dbReference type="ARBA" id="ARBA00023295"/>
    </source>
</evidence>
<sequence length="348" mass="34534">MTGDTPAGPPADGPAALAEADTLVAAGDADGARVVLERLLAEASTPADALVEAADRYAHLLVSAGQPSFACAWARYAGELAAERGGPADPRRLRAAETLAAALHADGRHEAAARQYRAVVAAHLAADGPDAPRTRAAHARLAAVLAEAPAADDAPFAGGFGPLAASAGAPVEYRRPGPRLGRPGRAGVVYAAAALAAVGVGAAAWHLRPAPDRPAPDSRAPDSRAAGSAAPTPTSAGAGAAGTAGAGAGETGAGRPAPPPPSAVRLVDRADSILLTWSYPPGAQGPVLLTGGRRGQPPASLGVLSPGADRYVVHGLRPALAYCFTVAVVYSAEDIAAAPRACTTRRAR</sequence>
<feature type="region of interest" description="Disordered" evidence="3">
    <location>
        <begin position="209"/>
        <end position="263"/>
    </location>
</feature>
<evidence type="ECO:0000313" key="6">
    <source>
        <dbReference type="Proteomes" id="UP000662200"/>
    </source>
</evidence>
<dbReference type="AlphaFoldDB" id="A0A8J3BQ95"/>
<dbReference type="GO" id="GO:0000272">
    <property type="term" value="P:polysaccharide catabolic process"/>
    <property type="evidence" value="ECO:0007669"/>
    <property type="project" value="UniProtKB-KW"/>
</dbReference>
<dbReference type="GO" id="GO:0016798">
    <property type="term" value="F:hydrolase activity, acting on glycosyl bonds"/>
    <property type="evidence" value="ECO:0007669"/>
    <property type="project" value="UniProtKB-KW"/>
</dbReference>